<dbReference type="Gene3D" id="3.40.50.300">
    <property type="entry name" value="P-loop containing nucleotide triphosphate hydrolases"/>
    <property type="match status" value="1"/>
</dbReference>
<dbReference type="EMBL" id="MU826827">
    <property type="protein sequence ID" value="KAJ7374599.1"/>
    <property type="molecule type" value="Genomic_DNA"/>
</dbReference>
<organism evidence="1 2">
    <name type="scientific">Desmophyllum pertusum</name>
    <dbReference type="NCBI Taxonomy" id="174260"/>
    <lineage>
        <taxon>Eukaryota</taxon>
        <taxon>Metazoa</taxon>
        <taxon>Cnidaria</taxon>
        <taxon>Anthozoa</taxon>
        <taxon>Hexacorallia</taxon>
        <taxon>Scleractinia</taxon>
        <taxon>Caryophylliina</taxon>
        <taxon>Caryophylliidae</taxon>
        <taxon>Desmophyllum</taxon>
    </lineage>
</organism>
<dbReference type="PANTHER" id="PTHR10704:SF44">
    <property type="entry name" value="LD35051P-RELATED"/>
    <property type="match status" value="1"/>
</dbReference>
<protein>
    <submittedName>
        <fullName evidence="1">Carbohydrate (Chondroitin 6) sulfotransferase 3a</fullName>
    </submittedName>
</protein>
<dbReference type="GO" id="GO:0006044">
    <property type="term" value="P:N-acetylglucosamine metabolic process"/>
    <property type="evidence" value="ECO:0007669"/>
    <property type="project" value="TreeGrafter"/>
</dbReference>
<reference evidence="1" key="1">
    <citation type="submission" date="2023-01" db="EMBL/GenBank/DDBJ databases">
        <title>Genome assembly of the deep-sea coral Lophelia pertusa.</title>
        <authorList>
            <person name="Herrera S."/>
            <person name="Cordes E."/>
        </authorList>
    </citation>
    <scope>NUCLEOTIDE SEQUENCE</scope>
    <source>
        <strain evidence="1">USNM1676648</strain>
        <tissue evidence="1">Polyp</tissue>
    </source>
</reference>
<dbReference type="GO" id="GO:0006790">
    <property type="term" value="P:sulfur compound metabolic process"/>
    <property type="evidence" value="ECO:0007669"/>
    <property type="project" value="TreeGrafter"/>
</dbReference>
<sequence>MADEMYNFVGLPMVEIINQWITEGKQPVNTRMAKTFTVLENYTSRIDHWRLDQDPALVSLFEEVCAPLMKLLGYKFVNSAEPLQHNIAKPLLTKDIPLLKDLPL</sequence>
<proteinExistence type="predicted"/>
<dbReference type="InterPro" id="IPR051135">
    <property type="entry name" value="Gal/GlcNAc/GalNAc_ST"/>
</dbReference>
<dbReference type="AlphaFoldDB" id="A0A9W9Z585"/>
<keyword evidence="2" id="KW-1185">Reference proteome</keyword>
<dbReference type="PANTHER" id="PTHR10704">
    <property type="entry name" value="CARBOHYDRATE SULFOTRANSFERASE"/>
    <property type="match status" value="1"/>
</dbReference>
<name>A0A9W9Z585_9CNID</name>
<evidence type="ECO:0000313" key="2">
    <source>
        <dbReference type="Proteomes" id="UP001163046"/>
    </source>
</evidence>
<evidence type="ECO:0000313" key="1">
    <source>
        <dbReference type="EMBL" id="KAJ7374599.1"/>
    </source>
</evidence>
<dbReference type="Proteomes" id="UP001163046">
    <property type="component" value="Unassembled WGS sequence"/>
</dbReference>
<comment type="caution">
    <text evidence="1">The sequence shown here is derived from an EMBL/GenBank/DDBJ whole genome shotgun (WGS) entry which is preliminary data.</text>
</comment>
<dbReference type="GO" id="GO:0001517">
    <property type="term" value="F:N-acetylglucosamine 6-O-sulfotransferase activity"/>
    <property type="evidence" value="ECO:0007669"/>
    <property type="project" value="TreeGrafter"/>
</dbReference>
<dbReference type="InterPro" id="IPR027417">
    <property type="entry name" value="P-loop_NTPase"/>
</dbReference>
<gene>
    <name evidence="1" type="primary">CHST3_1</name>
    <name evidence="1" type="ORF">OS493_004937</name>
</gene>
<accession>A0A9W9Z585</accession>